<dbReference type="PANTHER" id="PTHR45947">
    <property type="entry name" value="SULFOQUINOVOSYL TRANSFERASE SQD2"/>
    <property type="match status" value="1"/>
</dbReference>
<keyword evidence="4" id="KW-1185">Reference proteome</keyword>
<evidence type="ECO:0000259" key="2">
    <source>
        <dbReference type="Pfam" id="PF13439"/>
    </source>
</evidence>
<keyword evidence="3" id="KW-0808">Transferase</keyword>
<feature type="domain" description="Glycosyltransferase subfamily 4-like N-terminal" evidence="2">
    <location>
        <begin position="13"/>
        <end position="165"/>
    </location>
</feature>
<dbReference type="PANTHER" id="PTHR45947:SF14">
    <property type="entry name" value="SLL1723 PROTEIN"/>
    <property type="match status" value="1"/>
</dbReference>
<reference evidence="3 4" key="1">
    <citation type="submission" date="2019-03" db="EMBL/GenBank/DDBJ databases">
        <title>Genomic Encyclopedia of Type Strains, Phase III (KMG-III): the genomes of soil and plant-associated and newly described type strains.</title>
        <authorList>
            <person name="Whitman W."/>
        </authorList>
    </citation>
    <scope>NUCLEOTIDE SEQUENCE [LARGE SCALE GENOMIC DNA]</scope>
    <source>
        <strain evidence="3 4">CGMCC 1.12801</strain>
    </source>
</reference>
<dbReference type="Gene3D" id="3.40.50.2000">
    <property type="entry name" value="Glycogen Phosphorylase B"/>
    <property type="match status" value="2"/>
</dbReference>
<evidence type="ECO:0000259" key="1">
    <source>
        <dbReference type="Pfam" id="PF00534"/>
    </source>
</evidence>
<evidence type="ECO:0000313" key="3">
    <source>
        <dbReference type="EMBL" id="TDS13788.1"/>
    </source>
</evidence>
<sequence>MRILHIVTRIDSGGISTFLYNYYKFLDRSETQFDIVAIDTGSPQGYHEVFTALGVRIFYMPNPMFQRVIFLTRLIRSMGYDLVHAHIELQSSVYLAVAALCGVKNRVAHAHLSMERTGLTNKLLRVLMNAVVTARAGASDLSIRAVFGKRYAKQAMVLYNAVDVERFAFQPAVREAKRTELGLADRDIVGFVGRLSAQKNVFFLLDVIKHLVKVKPQAILLIVGEGELRAQMEQKINALNITQNVLFLSNRTDIPELMMAMDVLLLPSLYEGLPLVLVEAQAAALKCLVSNHVTKLVDVTEFIRYLDIEEAEAWSNGIMQELNYSRYPMEKTITRKRFNIRKEAQNLNQFYIELINK</sequence>
<proteinExistence type="predicted"/>
<dbReference type="GO" id="GO:0016757">
    <property type="term" value="F:glycosyltransferase activity"/>
    <property type="evidence" value="ECO:0007669"/>
    <property type="project" value="InterPro"/>
</dbReference>
<organism evidence="3 4">
    <name type="scientific">Sphingobacterium paludis</name>
    <dbReference type="NCBI Taxonomy" id="1476465"/>
    <lineage>
        <taxon>Bacteria</taxon>
        <taxon>Pseudomonadati</taxon>
        <taxon>Bacteroidota</taxon>
        <taxon>Sphingobacteriia</taxon>
        <taxon>Sphingobacteriales</taxon>
        <taxon>Sphingobacteriaceae</taxon>
        <taxon>Sphingobacterium</taxon>
    </lineage>
</organism>
<dbReference type="Pfam" id="PF13439">
    <property type="entry name" value="Glyco_transf_4"/>
    <property type="match status" value="1"/>
</dbReference>
<dbReference type="SUPFAM" id="SSF53756">
    <property type="entry name" value="UDP-Glycosyltransferase/glycogen phosphorylase"/>
    <property type="match status" value="1"/>
</dbReference>
<dbReference type="InterPro" id="IPR001296">
    <property type="entry name" value="Glyco_trans_1"/>
</dbReference>
<dbReference type="OrthoDB" id="7560678at2"/>
<dbReference type="EMBL" id="SNZV01000004">
    <property type="protein sequence ID" value="TDS13788.1"/>
    <property type="molecule type" value="Genomic_DNA"/>
</dbReference>
<dbReference type="Pfam" id="PF00534">
    <property type="entry name" value="Glycos_transf_1"/>
    <property type="match status" value="1"/>
</dbReference>
<feature type="domain" description="Glycosyl transferase family 1" evidence="1">
    <location>
        <begin position="174"/>
        <end position="293"/>
    </location>
</feature>
<gene>
    <name evidence="3" type="ORF">B0I21_104114</name>
</gene>
<accession>A0A4V3E1P6</accession>
<comment type="caution">
    <text evidence="3">The sequence shown here is derived from an EMBL/GenBank/DDBJ whole genome shotgun (WGS) entry which is preliminary data.</text>
</comment>
<dbReference type="Proteomes" id="UP000294752">
    <property type="component" value="Unassembled WGS sequence"/>
</dbReference>
<dbReference type="InterPro" id="IPR050194">
    <property type="entry name" value="Glycosyltransferase_grp1"/>
</dbReference>
<dbReference type="AlphaFoldDB" id="A0A4V3E1P6"/>
<dbReference type="InterPro" id="IPR028098">
    <property type="entry name" value="Glyco_trans_4-like_N"/>
</dbReference>
<evidence type="ECO:0000313" key="4">
    <source>
        <dbReference type="Proteomes" id="UP000294752"/>
    </source>
</evidence>
<protein>
    <submittedName>
        <fullName evidence="3">Glycosyltransferase involved in cell wall biosynthesis</fullName>
    </submittedName>
</protein>
<name>A0A4V3E1P6_9SPHI</name>